<evidence type="ECO:0000313" key="2">
    <source>
        <dbReference type="EMBL" id="KAL2633163.1"/>
    </source>
</evidence>
<comment type="caution">
    <text evidence="2">The sequence shown here is derived from an EMBL/GenBank/DDBJ whole genome shotgun (WGS) entry which is preliminary data.</text>
</comment>
<reference evidence="2 3" key="1">
    <citation type="submission" date="2024-09" db="EMBL/GenBank/DDBJ databases">
        <title>Chromosome-scale assembly of Riccia fluitans.</title>
        <authorList>
            <person name="Paukszto L."/>
            <person name="Sawicki J."/>
            <person name="Karawczyk K."/>
            <person name="Piernik-Szablinska J."/>
            <person name="Szczecinska M."/>
            <person name="Mazdziarz M."/>
        </authorList>
    </citation>
    <scope>NUCLEOTIDE SEQUENCE [LARGE SCALE GENOMIC DNA]</scope>
    <source>
        <strain evidence="2">Rf_01</strain>
        <tissue evidence="2">Aerial parts of the thallus</tissue>
    </source>
</reference>
<feature type="region of interest" description="Disordered" evidence="1">
    <location>
        <begin position="1"/>
        <end position="34"/>
    </location>
</feature>
<feature type="compositionally biased region" description="Basic and acidic residues" evidence="1">
    <location>
        <begin position="1"/>
        <end position="11"/>
    </location>
</feature>
<evidence type="ECO:0000313" key="3">
    <source>
        <dbReference type="Proteomes" id="UP001605036"/>
    </source>
</evidence>
<organism evidence="2 3">
    <name type="scientific">Riccia fluitans</name>
    <dbReference type="NCBI Taxonomy" id="41844"/>
    <lineage>
        <taxon>Eukaryota</taxon>
        <taxon>Viridiplantae</taxon>
        <taxon>Streptophyta</taxon>
        <taxon>Embryophyta</taxon>
        <taxon>Marchantiophyta</taxon>
        <taxon>Marchantiopsida</taxon>
        <taxon>Marchantiidae</taxon>
        <taxon>Marchantiales</taxon>
        <taxon>Ricciaceae</taxon>
        <taxon>Riccia</taxon>
    </lineage>
</organism>
<dbReference type="AlphaFoldDB" id="A0ABD1YR64"/>
<keyword evidence="3" id="KW-1185">Reference proteome</keyword>
<feature type="compositionally biased region" description="Basic and acidic residues" evidence="1">
    <location>
        <begin position="113"/>
        <end position="125"/>
    </location>
</feature>
<evidence type="ECO:0000256" key="1">
    <source>
        <dbReference type="SAM" id="MobiDB-lite"/>
    </source>
</evidence>
<accession>A0ABD1YR64</accession>
<dbReference type="EMBL" id="JBHFFA010000003">
    <property type="protein sequence ID" value="KAL2633163.1"/>
    <property type="molecule type" value="Genomic_DNA"/>
</dbReference>
<proteinExistence type="predicted"/>
<sequence length="125" mass="13437">MIHKEKSHDVSGDAVFGTGGPSSSSSSSSGEGGSRRFYNPYADLYGSSDLKSLENLYRLPSTPEFLFTEEEAVQRGNWSGNLTYYTGYGSLAGAIVGGAKVLSEGLRSRARKERGSDEGENIRVE</sequence>
<protein>
    <submittedName>
        <fullName evidence="2">Uncharacterized protein</fullName>
    </submittedName>
</protein>
<dbReference type="Proteomes" id="UP001605036">
    <property type="component" value="Unassembled WGS sequence"/>
</dbReference>
<gene>
    <name evidence="2" type="ORF">R1flu_004642</name>
</gene>
<name>A0ABD1YR64_9MARC</name>
<feature type="region of interest" description="Disordered" evidence="1">
    <location>
        <begin position="106"/>
        <end position="125"/>
    </location>
</feature>